<dbReference type="EMBL" id="CAJNJQ010002493">
    <property type="protein sequence ID" value="CAE7177753.1"/>
    <property type="molecule type" value="Genomic_DNA"/>
</dbReference>
<dbReference type="Proteomes" id="UP000663827">
    <property type="component" value="Unassembled WGS sequence"/>
</dbReference>
<gene>
    <name evidence="3" type="ORF">RDB_LOCUS113559</name>
</gene>
<feature type="compositionally biased region" description="Polar residues" evidence="1">
    <location>
        <begin position="67"/>
        <end position="79"/>
    </location>
</feature>
<feature type="compositionally biased region" description="Polar residues" evidence="1">
    <location>
        <begin position="227"/>
        <end position="239"/>
    </location>
</feature>
<dbReference type="AlphaFoldDB" id="A0A8H3E7J2"/>
<comment type="caution">
    <text evidence="3">The sequence shown here is derived from an EMBL/GenBank/DDBJ whole genome shotgun (WGS) entry which is preliminary data.</text>
</comment>
<dbReference type="InterPro" id="IPR011112">
    <property type="entry name" value="Rho-like_N"/>
</dbReference>
<name>A0A8H3E7J2_9AGAM</name>
<feature type="region of interest" description="Disordered" evidence="1">
    <location>
        <begin position="46"/>
        <end position="286"/>
    </location>
</feature>
<feature type="compositionally biased region" description="Polar residues" evidence="1">
    <location>
        <begin position="87"/>
        <end position="102"/>
    </location>
</feature>
<evidence type="ECO:0000313" key="3">
    <source>
        <dbReference type="EMBL" id="CAE7177753.1"/>
    </source>
</evidence>
<evidence type="ECO:0000313" key="4">
    <source>
        <dbReference type="Proteomes" id="UP000663827"/>
    </source>
</evidence>
<evidence type="ECO:0000256" key="1">
    <source>
        <dbReference type="SAM" id="MobiDB-lite"/>
    </source>
</evidence>
<sequence>MDRASLSKLNVAKLKEKCKELKITGYSKLSKPLLIEKLLGVVSSAGAGNSAVGEPRSDAPVPGIAGISTNAISNKSSNGLEHAQAIVESNQPQTGGLTTEPTSAGRKRTGKNKVDKEPAKKRKKIDKTTIVGASDLQVSDNGGAHREDPAPSDGAHNQASTLGDTLWARSVVAQPPTTSNARQVDRPAGPAPLAPLPLTQSKLTVVIRPKPTATPPKPKAPSRSKPLQSSIASASHPSLTQPTPQVQPTPVPPRKLQTYKPKTYKPPAIIRPPRTHPNSSKHAPEPVPCLEQSLDFPSPELCTSFPLISMPPSTARRRQAERMGVVFSGIKDGQVLGICARVSRAWRYAVYLSATHTLYRDFPGARLDSIRLQIKEPRMTNMWAYLRARRLEVSSRYEAFRASWLGRFFATEMSGYEPISWRMWTSADDDRQITVALRFISTRVVFSLARRHSEYDQTWVNSLVNKVIGTEEIIPGEIWKVTTDSPTGKLESFHILYDTGEVIGLAPPPSRRGIIGQRIRHGPHIEILDLEPGELRADWREYILSAGSGLNLQDLITSGDRESYVAGVSAFWLRNLSFEESTQRVVAKRYVLSCVEPNR</sequence>
<proteinExistence type="predicted"/>
<evidence type="ECO:0000259" key="2">
    <source>
        <dbReference type="SMART" id="SM00959"/>
    </source>
</evidence>
<accession>A0A8H3E7J2</accession>
<dbReference type="GO" id="GO:0006353">
    <property type="term" value="P:DNA-templated transcription termination"/>
    <property type="evidence" value="ECO:0007669"/>
    <property type="project" value="InterPro"/>
</dbReference>
<dbReference type="SMART" id="SM00959">
    <property type="entry name" value="Rho_N"/>
    <property type="match status" value="1"/>
</dbReference>
<reference evidence="3" key="1">
    <citation type="submission" date="2021-01" db="EMBL/GenBank/DDBJ databases">
        <authorList>
            <person name="Kaushik A."/>
        </authorList>
    </citation>
    <scope>NUCLEOTIDE SEQUENCE</scope>
    <source>
        <strain evidence="3">AG5</strain>
    </source>
</reference>
<protein>
    <recommendedName>
        <fullName evidence="2">Rho termination factor-like N-terminal domain-containing protein</fullName>
    </recommendedName>
</protein>
<feature type="domain" description="Rho termination factor-like N-terminal" evidence="2">
    <location>
        <begin position="5"/>
        <end position="47"/>
    </location>
</feature>
<organism evidence="3 4">
    <name type="scientific">Rhizoctonia solani</name>
    <dbReference type="NCBI Taxonomy" id="456999"/>
    <lineage>
        <taxon>Eukaryota</taxon>
        <taxon>Fungi</taxon>
        <taxon>Dikarya</taxon>
        <taxon>Basidiomycota</taxon>
        <taxon>Agaricomycotina</taxon>
        <taxon>Agaricomycetes</taxon>
        <taxon>Cantharellales</taxon>
        <taxon>Ceratobasidiaceae</taxon>
        <taxon>Rhizoctonia</taxon>
    </lineage>
</organism>